<organism evidence="2 3">
    <name type="scientific">Eggerthella guodeyinii</name>
    <dbReference type="NCBI Taxonomy" id="2690837"/>
    <lineage>
        <taxon>Bacteria</taxon>
        <taxon>Bacillati</taxon>
        <taxon>Actinomycetota</taxon>
        <taxon>Coriobacteriia</taxon>
        <taxon>Eggerthellales</taxon>
        <taxon>Eggerthellaceae</taxon>
        <taxon>Eggerthella</taxon>
    </lineage>
</organism>
<evidence type="ECO:0000313" key="3">
    <source>
        <dbReference type="Proteomes" id="UP000478463"/>
    </source>
</evidence>
<gene>
    <name evidence="2" type="ORF">GS424_003715</name>
</gene>
<sequence>MDADIRELFVEDEVFDPFDEEEQEGDGAPEEPLVGAPLERSEEAAADDRPAQERFAELANSMPGQKRTLFRLVDYCREPKSGLEMDAETERLLEFNFSVYSPVVFRELLERAGAIRYLPAESEVAGEAAEETADETADEPEVVSERYFDGEEEVDIEFLEVSEERPGLWEATPEGLDVVDAQDDEGAIRELLGKEPVYVDIYQQILDFCCEEGGRSAKEVDRLVNDSPLLQEPRRYSGYFVGRLERKGALSWRGGWCTTDAGKALMEASAPRARTSYESRMK</sequence>
<reference evidence="2 3" key="1">
    <citation type="submission" date="2020-10" db="EMBL/GenBank/DDBJ databases">
        <title>Eggerthella sp. nov., isolated from human feces.</title>
        <authorList>
            <person name="Yajun G."/>
        </authorList>
    </citation>
    <scope>NUCLEOTIDE SEQUENCE [LARGE SCALE GENOMIC DNA]</scope>
    <source>
        <strain evidence="2 3">HF-1101</strain>
    </source>
</reference>
<protein>
    <submittedName>
        <fullName evidence="2">Uncharacterized protein</fullName>
    </submittedName>
</protein>
<evidence type="ECO:0000256" key="1">
    <source>
        <dbReference type="SAM" id="MobiDB-lite"/>
    </source>
</evidence>
<feature type="compositionally biased region" description="Acidic residues" evidence="1">
    <location>
        <begin position="14"/>
        <end position="29"/>
    </location>
</feature>
<feature type="compositionally biased region" description="Basic and acidic residues" evidence="1">
    <location>
        <begin position="39"/>
        <end position="51"/>
    </location>
</feature>
<accession>A0A6L7IX17</accession>
<dbReference type="EMBL" id="CP063310">
    <property type="protein sequence ID" value="QOS68970.1"/>
    <property type="molecule type" value="Genomic_DNA"/>
</dbReference>
<dbReference type="AlphaFoldDB" id="A0A6L7IX17"/>
<dbReference type="RefSeq" id="WP_160943443.1">
    <property type="nucleotide sequence ID" value="NZ_CP063310.1"/>
</dbReference>
<dbReference type="KEGG" id="egd:GS424_003715"/>
<proteinExistence type="predicted"/>
<evidence type="ECO:0000313" key="2">
    <source>
        <dbReference type="EMBL" id="QOS68970.1"/>
    </source>
</evidence>
<feature type="region of interest" description="Disordered" evidence="1">
    <location>
        <begin position="14"/>
        <end position="51"/>
    </location>
</feature>
<name>A0A6L7IX17_9ACTN</name>
<dbReference type="Proteomes" id="UP000478463">
    <property type="component" value="Chromosome"/>
</dbReference>